<feature type="compositionally biased region" description="Basic residues" evidence="2">
    <location>
        <begin position="211"/>
        <end position="220"/>
    </location>
</feature>
<evidence type="ECO:0000256" key="1">
    <source>
        <dbReference type="SAM" id="Coils"/>
    </source>
</evidence>
<feature type="coiled-coil region" evidence="1">
    <location>
        <begin position="65"/>
        <end position="179"/>
    </location>
</feature>
<dbReference type="Proteomes" id="UP000250235">
    <property type="component" value="Unassembled WGS sequence"/>
</dbReference>
<sequence>MKSLITGRICLGRFLSIEEICYALTEEKKIVSLLNNELLVQEKGADDSSSAVILNSRIAALDQFISKLQVKNKLRERECDDAKNQLRRKEEEVSRLRAKLAAVEGKEETSEEEINCKVNERTQLLRNELDRKIQDCQKMANELERRKMEQRMFQQQQEVEMLKRRLEGIESELRQSRAGCASVEIEDNSFMKRTAGLRKEGTETTTGIGYAKRRNTTAKE</sequence>
<evidence type="ECO:0000256" key="2">
    <source>
        <dbReference type="SAM" id="MobiDB-lite"/>
    </source>
</evidence>
<dbReference type="EMBL" id="KQ995661">
    <property type="protein sequence ID" value="KZV46532.1"/>
    <property type="molecule type" value="Genomic_DNA"/>
</dbReference>
<keyword evidence="4" id="KW-1185">Reference proteome</keyword>
<name>A0A2Z7CHM4_9LAMI</name>
<dbReference type="AlphaFoldDB" id="A0A2Z7CHM4"/>
<dbReference type="Gene3D" id="1.10.287.1490">
    <property type="match status" value="1"/>
</dbReference>
<feature type="region of interest" description="Disordered" evidence="2">
    <location>
        <begin position="194"/>
        <end position="220"/>
    </location>
</feature>
<evidence type="ECO:0000313" key="4">
    <source>
        <dbReference type="Proteomes" id="UP000250235"/>
    </source>
</evidence>
<proteinExistence type="predicted"/>
<evidence type="ECO:0000313" key="3">
    <source>
        <dbReference type="EMBL" id="KZV46532.1"/>
    </source>
</evidence>
<reference evidence="3 4" key="1">
    <citation type="journal article" date="2015" name="Proc. Natl. Acad. Sci. U.S.A.">
        <title>The resurrection genome of Boea hygrometrica: A blueprint for survival of dehydration.</title>
        <authorList>
            <person name="Xiao L."/>
            <person name="Yang G."/>
            <person name="Zhang L."/>
            <person name="Yang X."/>
            <person name="Zhao S."/>
            <person name="Ji Z."/>
            <person name="Zhou Q."/>
            <person name="Hu M."/>
            <person name="Wang Y."/>
            <person name="Chen M."/>
            <person name="Xu Y."/>
            <person name="Jin H."/>
            <person name="Xiao X."/>
            <person name="Hu G."/>
            <person name="Bao F."/>
            <person name="Hu Y."/>
            <person name="Wan P."/>
            <person name="Li L."/>
            <person name="Deng X."/>
            <person name="Kuang T."/>
            <person name="Xiang C."/>
            <person name="Zhu J.K."/>
            <person name="Oliver M.J."/>
            <person name="He Y."/>
        </authorList>
    </citation>
    <scope>NUCLEOTIDE SEQUENCE [LARGE SCALE GENOMIC DNA]</scope>
    <source>
        <strain evidence="4">cv. XS01</strain>
    </source>
</reference>
<dbReference type="OrthoDB" id="3176171at2759"/>
<accession>A0A2Z7CHM4</accession>
<organism evidence="3 4">
    <name type="scientific">Dorcoceras hygrometricum</name>
    <dbReference type="NCBI Taxonomy" id="472368"/>
    <lineage>
        <taxon>Eukaryota</taxon>
        <taxon>Viridiplantae</taxon>
        <taxon>Streptophyta</taxon>
        <taxon>Embryophyta</taxon>
        <taxon>Tracheophyta</taxon>
        <taxon>Spermatophyta</taxon>
        <taxon>Magnoliopsida</taxon>
        <taxon>eudicotyledons</taxon>
        <taxon>Gunneridae</taxon>
        <taxon>Pentapetalae</taxon>
        <taxon>asterids</taxon>
        <taxon>lamiids</taxon>
        <taxon>Lamiales</taxon>
        <taxon>Gesneriaceae</taxon>
        <taxon>Didymocarpoideae</taxon>
        <taxon>Trichosporeae</taxon>
        <taxon>Loxocarpinae</taxon>
        <taxon>Dorcoceras</taxon>
    </lineage>
</organism>
<keyword evidence="1" id="KW-0175">Coiled coil</keyword>
<protein>
    <submittedName>
        <fullName evidence="3">Uncharacterized protein</fullName>
    </submittedName>
</protein>
<gene>
    <name evidence="3" type="ORF">F511_10637</name>
</gene>